<evidence type="ECO:0000256" key="1">
    <source>
        <dbReference type="SAM" id="SignalP"/>
    </source>
</evidence>
<protein>
    <submittedName>
        <fullName evidence="2">Uncharacterized protein</fullName>
    </submittedName>
</protein>
<feature type="signal peptide" evidence="1">
    <location>
        <begin position="1"/>
        <end position="21"/>
    </location>
</feature>
<proteinExistence type="predicted"/>
<sequence length="123" mass="14503">MKYISALILFTWAVSSFKVSAGTDYEAQFNHSIKRWVELIEYYRPVTKPIGLVYLCETENQRDQLAKEFKDNRQLKSEESNLAYNSSLVVFHFEKPSVEEQIYWLRRNFFIGIAYGCSLDGFH</sequence>
<dbReference type="EMBL" id="CP134146">
    <property type="protein sequence ID" value="WNC69955.1"/>
    <property type="molecule type" value="Genomic_DNA"/>
</dbReference>
<keyword evidence="1" id="KW-0732">Signal</keyword>
<evidence type="ECO:0000313" key="2">
    <source>
        <dbReference type="EMBL" id="WNC69955.1"/>
    </source>
</evidence>
<keyword evidence="3" id="KW-1185">Reference proteome</keyword>
<accession>A0ABY9TMM0</accession>
<name>A0ABY9TMM0_9GAMM</name>
<reference evidence="3" key="1">
    <citation type="submission" date="2023-09" db="EMBL/GenBank/DDBJ databases">
        <authorList>
            <person name="Li S."/>
            <person name="Li X."/>
            <person name="Zhang C."/>
            <person name="Zhao Z."/>
        </authorList>
    </citation>
    <scope>NUCLEOTIDE SEQUENCE [LARGE SCALE GENOMIC DNA]</scope>
    <source>
        <strain evidence="3">SQ345</strain>
    </source>
</reference>
<dbReference type="Proteomes" id="UP001248581">
    <property type="component" value="Chromosome"/>
</dbReference>
<dbReference type="RefSeq" id="WP_348389097.1">
    <property type="nucleotide sequence ID" value="NZ_CP134146.1"/>
</dbReference>
<evidence type="ECO:0000313" key="3">
    <source>
        <dbReference type="Proteomes" id="UP001248581"/>
    </source>
</evidence>
<feature type="chain" id="PRO_5045702091" evidence="1">
    <location>
        <begin position="22"/>
        <end position="123"/>
    </location>
</feature>
<organism evidence="2 3">
    <name type="scientific">Thalassotalea nanhaiensis</name>
    <dbReference type="NCBI Taxonomy" id="3065648"/>
    <lineage>
        <taxon>Bacteria</taxon>
        <taxon>Pseudomonadati</taxon>
        <taxon>Pseudomonadota</taxon>
        <taxon>Gammaproteobacteria</taxon>
        <taxon>Alteromonadales</taxon>
        <taxon>Colwelliaceae</taxon>
        <taxon>Thalassotalea</taxon>
    </lineage>
</organism>
<gene>
    <name evidence="2" type="ORF">RI845_07410</name>
</gene>